<dbReference type="RefSeq" id="WP_225892602.1">
    <property type="nucleotide sequence ID" value="NZ_CP045227.1"/>
</dbReference>
<keyword evidence="3" id="KW-0051">Antiviral defense</keyword>
<keyword evidence="1" id="KW-0479">Metal-binding</keyword>
<dbReference type="AlphaFoldDB" id="A0A5P8WFZ1"/>
<dbReference type="SUPFAM" id="SSF109604">
    <property type="entry name" value="HD-domain/PDEase-like"/>
    <property type="match status" value="1"/>
</dbReference>
<keyword evidence="2" id="KW-0378">Hydrolase</keyword>
<keyword evidence="5" id="KW-0540">Nuclease</keyword>
<dbReference type="Gene3D" id="1.10.3210.30">
    <property type="match status" value="1"/>
</dbReference>
<proteinExistence type="predicted"/>
<dbReference type="KEGG" id="nsh:GXM_09251"/>
<name>A0A5P8WFZ1_9NOSO</name>
<protein>
    <submittedName>
        <fullName evidence="5">CRISPR-associated helicase/endonuclease Cas3</fullName>
    </submittedName>
</protein>
<evidence type="ECO:0000313" key="5">
    <source>
        <dbReference type="EMBL" id="QFS51757.1"/>
    </source>
</evidence>
<reference evidence="5 6" key="1">
    <citation type="submission" date="2019-10" db="EMBL/GenBank/DDBJ databases">
        <title>Genomic and transcriptomic insights into the perfect genentic adaptation of a filamentous nitrogen-fixing cyanobacterium to rice fields.</title>
        <authorList>
            <person name="Chen Z."/>
        </authorList>
    </citation>
    <scope>NUCLEOTIDE SEQUENCE [LARGE SCALE GENOMIC DNA]</scope>
    <source>
        <strain evidence="5">CCNUC1</strain>
    </source>
</reference>
<dbReference type="Proteomes" id="UP000326678">
    <property type="component" value="Chromosome Gxm2"/>
</dbReference>
<organism evidence="5 6">
    <name type="scientific">Nostoc sphaeroides CCNUC1</name>
    <dbReference type="NCBI Taxonomy" id="2653204"/>
    <lineage>
        <taxon>Bacteria</taxon>
        <taxon>Bacillati</taxon>
        <taxon>Cyanobacteriota</taxon>
        <taxon>Cyanophyceae</taxon>
        <taxon>Nostocales</taxon>
        <taxon>Nostocaceae</taxon>
        <taxon>Nostoc</taxon>
    </lineage>
</organism>
<sequence length="166" mass="18533">MHPNLEPDFLLAKSREKPWRGAYTLVGHTAAVVEAVTTLVDVLGDRLISQFGLQCSLSHFRATARLAAYLHDWGKANDQFQMVVRKKRNPLESPQLIRHEVASVLLAYSYREWLQQCEGDFFTALSAAGGHHLKFGGNVKKGDTGEIGEIRSGSGSDRIYLYKETT</sequence>
<dbReference type="InterPro" id="IPR006483">
    <property type="entry name" value="CRISPR-assoc_Cas3_HD"/>
</dbReference>
<dbReference type="CDD" id="cd09641">
    <property type="entry name" value="Cas3''_I"/>
    <property type="match status" value="1"/>
</dbReference>
<feature type="domain" description="HD Cas3-type" evidence="4">
    <location>
        <begin position="18"/>
        <end position="166"/>
    </location>
</feature>
<dbReference type="EMBL" id="CP045227">
    <property type="protein sequence ID" value="QFS51757.1"/>
    <property type="molecule type" value="Genomic_DNA"/>
</dbReference>
<dbReference type="GO" id="GO:0046872">
    <property type="term" value="F:metal ion binding"/>
    <property type="evidence" value="ECO:0007669"/>
    <property type="project" value="UniProtKB-KW"/>
</dbReference>
<dbReference type="Pfam" id="PF18019">
    <property type="entry name" value="Cas3_HD"/>
    <property type="match status" value="1"/>
</dbReference>
<evidence type="ECO:0000259" key="4">
    <source>
        <dbReference type="PROSITE" id="PS51643"/>
    </source>
</evidence>
<evidence type="ECO:0000313" key="6">
    <source>
        <dbReference type="Proteomes" id="UP000326678"/>
    </source>
</evidence>
<evidence type="ECO:0000256" key="3">
    <source>
        <dbReference type="ARBA" id="ARBA00023118"/>
    </source>
</evidence>
<accession>A0A5P8WFZ1</accession>
<gene>
    <name evidence="5" type="ORF">GXM_09251</name>
</gene>
<keyword evidence="6" id="KW-1185">Reference proteome</keyword>
<evidence type="ECO:0000256" key="1">
    <source>
        <dbReference type="ARBA" id="ARBA00022723"/>
    </source>
</evidence>
<evidence type="ECO:0000256" key="2">
    <source>
        <dbReference type="ARBA" id="ARBA00022801"/>
    </source>
</evidence>
<dbReference type="PROSITE" id="PS51643">
    <property type="entry name" value="HD_CAS3"/>
    <property type="match status" value="1"/>
</dbReference>
<dbReference type="GO" id="GO:0016787">
    <property type="term" value="F:hydrolase activity"/>
    <property type="evidence" value="ECO:0007669"/>
    <property type="project" value="UniProtKB-KW"/>
</dbReference>
<dbReference type="InterPro" id="IPR038257">
    <property type="entry name" value="CRISPR-assoc_Cas3_HD_sf"/>
</dbReference>
<dbReference type="GO" id="GO:0004519">
    <property type="term" value="F:endonuclease activity"/>
    <property type="evidence" value="ECO:0007669"/>
    <property type="project" value="UniProtKB-KW"/>
</dbReference>
<dbReference type="NCBIfam" id="TIGR01596">
    <property type="entry name" value="cas3_HD"/>
    <property type="match status" value="1"/>
</dbReference>
<dbReference type="GO" id="GO:0051607">
    <property type="term" value="P:defense response to virus"/>
    <property type="evidence" value="ECO:0007669"/>
    <property type="project" value="UniProtKB-KW"/>
</dbReference>
<keyword evidence="5" id="KW-0255">Endonuclease</keyword>